<keyword evidence="3" id="KW-1185">Reference proteome</keyword>
<reference evidence="2 3" key="1">
    <citation type="submission" date="2024-08" db="EMBL/GenBank/DDBJ databases">
        <title>Pantoea ronii - a newly identified human opportunistic pathogen.</title>
        <authorList>
            <person name="Keidar-Friedman D."/>
            <person name="Sorek N."/>
            <person name="Leshin-Carmel D."/>
            <person name="Tsur A."/>
            <person name="Amsalem M."/>
            <person name="Tolkach D."/>
            <person name="Brosh-Nissimov T."/>
        </authorList>
    </citation>
    <scope>NUCLEOTIDE SEQUENCE [LARGE SCALE GENOMIC DNA]</scope>
    <source>
        <strain evidence="2 3">AA23256</strain>
    </source>
</reference>
<dbReference type="InterPro" id="IPR000259">
    <property type="entry name" value="Adhesion_dom_fimbrial"/>
</dbReference>
<comment type="caution">
    <text evidence="2">The sequence shown here is derived from an EMBL/GenBank/DDBJ whole genome shotgun (WGS) entry which is preliminary data.</text>
</comment>
<dbReference type="RefSeq" id="WP_397217778.1">
    <property type="nucleotide sequence ID" value="NZ_JBGFSN010000011.1"/>
</dbReference>
<name>A0ABW7Q2H5_9GAMM</name>
<accession>A0ABW7Q2H5</accession>
<evidence type="ECO:0000313" key="2">
    <source>
        <dbReference type="EMBL" id="MFH8136205.1"/>
    </source>
</evidence>
<feature type="domain" description="Fimbrial-type adhesion" evidence="1">
    <location>
        <begin position="43"/>
        <end position="194"/>
    </location>
</feature>
<organism evidence="2 3">
    <name type="scientific">Pantoea osteomyelitidis</name>
    <dbReference type="NCBI Taxonomy" id="3230026"/>
    <lineage>
        <taxon>Bacteria</taxon>
        <taxon>Pseudomonadati</taxon>
        <taxon>Pseudomonadota</taxon>
        <taxon>Gammaproteobacteria</taxon>
        <taxon>Enterobacterales</taxon>
        <taxon>Erwiniaceae</taxon>
        <taxon>Pantoea</taxon>
    </lineage>
</organism>
<dbReference type="PANTHER" id="PTHR33420:SF10">
    <property type="entry name" value="FIMBRIAE MAJOR SUBUNIT"/>
    <property type="match status" value="1"/>
</dbReference>
<sequence>MCSLTDMVRKRFNYCCAFFLALNLNPVWSETKCKDDQCNVIVNFSGKYLEETCEVDINGNGNEDTITLPTILTSSLNNDGDEAGHTPFSVSLSNCPYSRTVALYFKTGSAGSDARTGNLLNSQGSDYAKNVQIRLRKQDASVIKVDKLETMQRYNISASGETVKHSYTASYYANGNLKATAGEVETQAEIDLIYE</sequence>
<dbReference type="Proteomes" id="UP001611251">
    <property type="component" value="Unassembled WGS sequence"/>
</dbReference>
<gene>
    <name evidence="2" type="ORF">ABU178_18810</name>
</gene>
<dbReference type="SUPFAM" id="SSF49401">
    <property type="entry name" value="Bacterial adhesins"/>
    <property type="match status" value="1"/>
</dbReference>
<dbReference type="EMBL" id="JBGFSN010000011">
    <property type="protein sequence ID" value="MFH8136205.1"/>
    <property type="molecule type" value="Genomic_DNA"/>
</dbReference>
<dbReference type="Pfam" id="PF00419">
    <property type="entry name" value="Fimbrial"/>
    <property type="match status" value="1"/>
</dbReference>
<dbReference type="InterPro" id="IPR050263">
    <property type="entry name" value="Bact_Fimbrial_Adh_Pro"/>
</dbReference>
<dbReference type="Gene3D" id="2.60.40.1090">
    <property type="entry name" value="Fimbrial-type adhesion domain"/>
    <property type="match status" value="1"/>
</dbReference>
<dbReference type="InterPro" id="IPR036937">
    <property type="entry name" value="Adhesion_dom_fimbrial_sf"/>
</dbReference>
<protein>
    <submittedName>
        <fullName evidence="2">Fimbrial protein</fullName>
    </submittedName>
</protein>
<evidence type="ECO:0000259" key="1">
    <source>
        <dbReference type="Pfam" id="PF00419"/>
    </source>
</evidence>
<dbReference type="PANTHER" id="PTHR33420">
    <property type="entry name" value="FIMBRIAL SUBUNIT ELFA-RELATED"/>
    <property type="match status" value="1"/>
</dbReference>
<dbReference type="InterPro" id="IPR008966">
    <property type="entry name" value="Adhesion_dom_sf"/>
</dbReference>
<proteinExistence type="predicted"/>
<evidence type="ECO:0000313" key="3">
    <source>
        <dbReference type="Proteomes" id="UP001611251"/>
    </source>
</evidence>